<dbReference type="Pfam" id="PF23227">
    <property type="entry name" value="HEAT_MROH2B_C"/>
    <property type="match status" value="1"/>
</dbReference>
<feature type="domain" description="Maestro/Maestro-like HEAT-repeats" evidence="1">
    <location>
        <begin position="1"/>
        <end position="165"/>
    </location>
</feature>
<dbReference type="Proteomes" id="UP000242450">
    <property type="component" value="Chromosome 14"/>
</dbReference>
<dbReference type="InterPro" id="IPR055406">
    <property type="entry name" value="HEAT_Maestro"/>
</dbReference>
<proteinExistence type="predicted"/>
<evidence type="ECO:0000313" key="3">
    <source>
        <dbReference type="Proteomes" id="UP000242450"/>
    </source>
</evidence>
<dbReference type="InterPro" id="IPR045206">
    <property type="entry name" value="Maestro_heat-like_prot"/>
</dbReference>
<evidence type="ECO:0000313" key="2">
    <source>
        <dbReference type="EMBL" id="OWK08160.1"/>
    </source>
</evidence>
<dbReference type="GO" id="GO:0005737">
    <property type="term" value="C:cytoplasm"/>
    <property type="evidence" value="ECO:0007669"/>
    <property type="project" value="TreeGrafter"/>
</dbReference>
<dbReference type="AlphaFoldDB" id="A0A212CQB5"/>
<reference evidence="2 3" key="1">
    <citation type="journal article" date="2018" name="Mol. Genet. Genomics">
        <title>The red deer Cervus elaphus genome CerEla1.0: sequencing, annotating, genes, and chromosomes.</title>
        <authorList>
            <person name="Bana N.A."/>
            <person name="Nyiri A."/>
            <person name="Nagy J."/>
            <person name="Frank K."/>
            <person name="Nagy T."/>
            <person name="Steger V."/>
            <person name="Schiller M."/>
            <person name="Lakatos P."/>
            <person name="Sugar L."/>
            <person name="Horn P."/>
            <person name="Barta E."/>
            <person name="Orosz L."/>
        </authorList>
    </citation>
    <scope>NUCLEOTIDE SEQUENCE [LARGE SCALE GENOMIC DNA]</scope>
    <source>
        <strain evidence="2">Hungarian</strain>
    </source>
</reference>
<dbReference type="OrthoDB" id="9580893at2759"/>
<keyword evidence="3" id="KW-1185">Reference proteome</keyword>
<protein>
    <recommendedName>
        <fullName evidence="1">Maestro/Maestro-like HEAT-repeats domain-containing protein</fullName>
    </recommendedName>
</protein>
<sequence length="191" mass="21306">MAFEIYGALLAKVRRGVFVFPLRHQVLNLLVPLILHLEDANGRVAQIARPTLCHLATLLGWSKLRATFAEKDVWTVLSALLQQEAGRALWFLKQSVLLFRSPQVPIRRAAVWFAVRRSVPPAGQIIQTLGAEEAGEAEEARAALRHMRADLDPTVSCLATQTSYVLAAKEEMWVASSTSCFCPRRPRKACF</sequence>
<organism evidence="2 3">
    <name type="scientific">Cervus elaphus hippelaphus</name>
    <name type="common">European red deer</name>
    <dbReference type="NCBI Taxonomy" id="46360"/>
    <lineage>
        <taxon>Eukaryota</taxon>
        <taxon>Metazoa</taxon>
        <taxon>Chordata</taxon>
        <taxon>Craniata</taxon>
        <taxon>Vertebrata</taxon>
        <taxon>Euteleostomi</taxon>
        <taxon>Mammalia</taxon>
        <taxon>Eutheria</taxon>
        <taxon>Laurasiatheria</taxon>
        <taxon>Artiodactyla</taxon>
        <taxon>Ruminantia</taxon>
        <taxon>Pecora</taxon>
        <taxon>Cervidae</taxon>
        <taxon>Cervinae</taxon>
        <taxon>Cervus</taxon>
    </lineage>
</organism>
<accession>A0A212CQB5</accession>
<comment type="caution">
    <text evidence="2">The sequence shown here is derived from an EMBL/GenBank/DDBJ whole genome shotgun (WGS) entry which is preliminary data.</text>
</comment>
<dbReference type="EMBL" id="MKHE01000014">
    <property type="protein sequence ID" value="OWK08160.1"/>
    <property type="molecule type" value="Genomic_DNA"/>
</dbReference>
<evidence type="ECO:0000259" key="1">
    <source>
        <dbReference type="Pfam" id="PF23227"/>
    </source>
</evidence>
<dbReference type="PANTHER" id="PTHR23120">
    <property type="entry name" value="MAESTRO-RELATED HEAT DOMAIN-CONTAINING"/>
    <property type="match status" value="1"/>
</dbReference>
<name>A0A212CQB5_CEREH</name>
<dbReference type="PANTHER" id="PTHR23120:SF42">
    <property type="entry name" value="MAESTRO HEAT-LIKE REPEAT FAMILY MEMBER 3"/>
    <property type="match status" value="1"/>
</dbReference>
<gene>
    <name evidence="2" type="ORF">Celaphus_00011284</name>
</gene>